<proteinExistence type="predicted"/>
<feature type="transmembrane region" description="Helical" evidence="8">
    <location>
        <begin position="93"/>
        <end position="126"/>
    </location>
</feature>
<evidence type="ECO:0000256" key="6">
    <source>
        <dbReference type="ARBA" id="ARBA00022989"/>
    </source>
</evidence>
<gene>
    <name evidence="11" type="ORF">QLQ84_18485</name>
</gene>
<dbReference type="RefSeq" id="WP_282723209.1">
    <property type="nucleotide sequence ID" value="NZ_JASCQO010000049.1"/>
</dbReference>
<feature type="domain" description="Methylamine utilisation protein MauE" evidence="10">
    <location>
        <begin position="109"/>
        <end position="231"/>
    </location>
</feature>
<name>A0ABT6VP65_9GAMM</name>
<dbReference type="Pfam" id="PF07291">
    <property type="entry name" value="MauE"/>
    <property type="match status" value="1"/>
</dbReference>
<dbReference type="InterPro" id="IPR014025">
    <property type="entry name" value="Glutaredoxin_subgr"/>
</dbReference>
<evidence type="ECO:0000256" key="4">
    <source>
        <dbReference type="ARBA" id="ARBA00019078"/>
    </source>
</evidence>
<dbReference type="InterPro" id="IPR002109">
    <property type="entry name" value="Glutaredoxin"/>
</dbReference>
<keyword evidence="5 8" id="KW-0812">Transmembrane</keyword>
<dbReference type="PRINTS" id="PR00160">
    <property type="entry name" value="GLUTAREDOXIN"/>
</dbReference>
<evidence type="ECO:0000256" key="3">
    <source>
        <dbReference type="ARBA" id="ARBA00004856"/>
    </source>
</evidence>
<sequence>MSDQPSNAVYHKRNCAWADKAMRLLDKHDVPFEKHVFSSKEEEQAFKSEHGVRTTPQVFLDGERIGGYEELAERFDEEAAEEESETSYVPVIAIFSTTALLALATQTGVMGFMGFSLAVLACLKLMDIEGFVRGFEKYDLITRRVPAYGRVYPFAELFAGLGFLSGLLPLATGLVALFVGVSGGVSIVKAVYIDKTDLNCACVGGDSKVPLGIISFTENAMMAVMGLWVLLHL</sequence>
<keyword evidence="7 8" id="KW-0472">Membrane</keyword>
<comment type="pathway">
    <text evidence="3">One-carbon metabolism; methylamine degradation.</text>
</comment>
<evidence type="ECO:0000256" key="1">
    <source>
        <dbReference type="ARBA" id="ARBA00003475"/>
    </source>
</evidence>
<comment type="function">
    <text evidence="1">May be specifically involved in the processing, transport, and/or maturation of the MADH beta-subunit.</text>
</comment>
<dbReference type="Gene3D" id="3.40.30.10">
    <property type="entry name" value="Glutaredoxin"/>
    <property type="match status" value="1"/>
</dbReference>
<feature type="transmembrane region" description="Helical" evidence="8">
    <location>
        <begin position="213"/>
        <end position="231"/>
    </location>
</feature>
<dbReference type="PROSITE" id="PS51354">
    <property type="entry name" value="GLUTAREDOXIN_2"/>
    <property type="match status" value="1"/>
</dbReference>
<evidence type="ECO:0000259" key="10">
    <source>
        <dbReference type="Pfam" id="PF07291"/>
    </source>
</evidence>
<dbReference type="Pfam" id="PF00462">
    <property type="entry name" value="Glutaredoxin"/>
    <property type="match status" value="1"/>
</dbReference>
<dbReference type="CDD" id="cd02066">
    <property type="entry name" value="GRX_family"/>
    <property type="match status" value="1"/>
</dbReference>
<dbReference type="EMBL" id="JASCQO010000049">
    <property type="protein sequence ID" value="MDI5935784.1"/>
    <property type="molecule type" value="Genomic_DNA"/>
</dbReference>
<dbReference type="InterPro" id="IPR009908">
    <property type="entry name" value="Methylamine_util_MauE"/>
</dbReference>
<evidence type="ECO:0000259" key="9">
    <source>
        <dbReference type="Pfam" id="PF00462"/>
    </source>
</evidence>
<keyword evidence="12" id="KW-1185">Reference proteome</keyword>
<evidence type="ECO:0000256" key="2">
    <source>
        <dbReference type="ARBA" id="ARBA00004141"/>
    </source>
</evidence>
<reference evidence="11 12" key="1">
    <citation type="submission" date="2023-04" db="EMBL/GenBank/DDBJ databases">
        <title>Halomonas strains isolated from rhizosphere soil.</title>
        <authorList>
            <person name="Xu L."/>
            <person name="Sun J.-Q."/>
        </authorList>
    </citation>
    <scope>NUCLEOTIDE SEQUENCE [LARGE SCALE GENOMIC DNA]</scope>
    <source>
        <strain evidence="11 12">LN1S58</strain>
    </source>
</reference>
<comment type="subcellular location">
    <subcellularLocation>
        <location evidence="2">Membrane</location>
        <topology evidence="2">Multi-pass membrane protein</topology>
    </subcellularLocation>
</comment>
<feature type="domain" description="Glutaredoxin" evidence="9">
    <location>
        <begin position="9"/>
        <end position="65"/>
    </location>
</feature>
<dbReference type="InterPro" id="IPR036249">
    <property type="entry name" value="Thioredoxin-like_sf"/>
</dbReference>
<dbReference type="Proteomes" id="UP001244242">
    <property type="component" value="Unassembled WGS sequence"/>
</dbReference>
<dbReference type="SUPFAM" id="SSF52833">
    <property type="entry name" value="Thioredoxin-like"/>
    <property type="match status" value="1"/>
</dbReference>
<accession>A0ABT6VP65</accession>
<keyword evidence="6 8" id="KW-1133">Transmembrane helix</keyword>
<evidence type="ECO:0000256" key="7">
    <source>
        <dbReference type="ARBA" id="ARBA00023136"/>
    </source>
</evidence>
<evidence type="ECO:0000313" key="11">
    <source>
        <dbReference type="EMBL" id="MDI5935784.1"/>
    </source>
</evidence>
<evidence type="ECO:0000256" key="5">
    <source>
        <dbReference type="ARBA" id="ARBA00022692"/>
    </source>
</evidence>
<protein>
    <recommendedName>
        <fullName evidence="4">Methylamine utilization protein MauE</fullName>
    </recommendedName>
</protein>
<organism evidence="11 12">
    <name type="scientific">Halomonas kalidii</name>
    <dbReference type="NCBI Taxonomy" id="3043293"/>
    <lineage>
        <taxon>Bacteria</taxon>
        <taxon>Pseudomonadati</taxon>
        <taxon>Pseudomonadota</taxon>
        <taxon>Gammaproteobacteria</taxon>
        <taxon>Oceanospirillales</taxon>
        <taxon>Halomonadaceae</taxon>
        <taxon>Halomonas</taxon>
    </lineage>
</organism>
<evidence type="ECO:0000313" key="12">
    <source>
        <dbReference type="Proteomes" id="UP001244242"/>
    </source>
</evidence>
<evidence type="ECO:0000256" key="8">
    <source>
        <dbReference type="SAM" id="Phobius"/>
    </source>
</evidence>
<comment type="caution">
    <text evidence="11">The sequence shown here is derived from an EMBL/GenBank/DDBJ whole genome shotgun (WGS) entry which is preliminary data.</text>
</comment>
<feature type="transmembrane region" description="Helical" evidence="8">
    <location>
        <begin position="174"/>
        <end position="192"/>
    </location>
</feature>